<dbReference type="AlphaFoldDB" id="A0A839IVD2"/>
<organism evidence="2 3">
    <name type="scientific">Oceanospirillum sediminis</name>
    <dbReference type="NCBI Taxonomy" id="2760088"/>
    <lineage>
        <taxon>Bacteria</taxon>
        <taxon>Pseudomonadati</taxon>
        <taxon>Pseudomonadota</taxon>
        <taxon>Gammaproteobacteria</taxon>
        <taxon>Oceanospirillales</taxon>
        <taxon>Oceanospirillaceae</taxon>
        <taxon>Oceanospirillum</taxon>
    </lineage>
</organism>
<dbReference type="Gene3D" id="1.10.287.130">
    <property type="match status" value="1"/>
</dbReference>
<feature type="region of interest" description="Disordered" evidence="1">
    <location>
        <begin position="413"/>
        <end position="453"/>
    </location>
</feature>
<proteinExistence type="predicted"/>
<evidence type="ECO:0000313" key="2">
    <source>
        <dbReference type="EMBL" id="MBB1488908.1"/>
    </source>
</evidence>
<evidence type="ECO:0000313" key="3">
    <source>
        <dbReference type="Proteomes" id="UP000565262"/>
    </source>
</evidence>
<comment type="caution">
    <text evidence="2">The sequence shown here is derived from an EMBL/GenBank/DDBJ whole genome shotgun (WGS) entry which is preliminary data.</text>
</comment>
<gene>
    <name evidence="2" type="ORF">H4O21_20060</name>
</gene>
<dbReference type="Proteomes" id="UP000565262">
    <property type="component" value="Unassembled WGS sequence"/>
</dbReference>
<evidence type="ECO:0000256" key="1">
    <source>
        <dbReference type="SAM" id="MobiDB-lite"/>
    </source>
</evidence>
<sequence>MKKSFFLTLLLVMLAAGMLLPSLASEHLGGYLMKPFLQRLSHYYVTTSAHTAAYWLSLQSEEQRPEAFAQVKSLYPVEIQMTRTDQLSHLLAHSLSDNTLNRLSNGELIFLDQSEHFIIGIPDSDQILILLSPDKTLVNITTDAEAESMGTLALLQRRFQNQPEQQWPKIMAETSALFPYPVTLLSIQEILTDQHDSIRLNAYQKEALQQGRAVAVSNKRNLMNYGSGLDYFMQRLDNSNQVLVAGPASLVVQQQLDRYQLISQGSMSLLVLLLLSLWLLPTWRASRSLINSARRFAMGQMPDRARRYRFSHFHPVTDTFNRMAEDIEADFKANQRLIQTLSREMDSRISGIETGLNQLEKHLKSTSEADTTSSVSNKAGELPEACTEQQMTWLIEKEVDQLSQLTSDALIKARQRSEDTSFTDTTKDTTKPVTDKTRVHTASVPESGSGEKR</sequence>
<keyword evidence="3" id="KW-1185">Reference proteome</keyword>
<dbReference type="RefSeq" id="WP_182810679.1">
    <property type="nucleotide sequence ID" value="NZ_JACJFM010000038.1"/>
</dbReference>
<feature type="compositionally biased region" description="Basic and acidic residues" evidence="1">
    <location>
        <begin position="415"/>
        <end position="438"/>
    </location>
</feature>
<dbReference type="EMBL" id="JACJFM010000038">
    <property type="protein sequence ID" value="MBB1488908.1"/>
    <property type="molecule type" value="Genomic_DNA"/>
</dbReference>
<name>A0A839IVD2_9GAMM</name>
<protein>
    <submittedName>
        <fullName evidence="2">Uncharacterized protein</fullName>
    </submittedName>
</protein>
<accession>A0A839IVD2</accession>
<reference evidence="2 3" key="1">
    <citation type="submission" date="2020-08" db="EMBL/GenBank/DDBJ databases">
        <title>Oceanospirillum sp. nov. isolated from marine sediment.</title>
        <authorList>
            <person name="Ji X."/>
        </authorList>
    </citation>
    <scope>NUCLEOTIDE SEQUENCE [LARGE SCALE GENOMIC DNA]</scope>
    <source>
        <strain evidence="2 3">D5</strain>
    </source>
</reference>